<dbReference type="SUPFAM" id="SSF56300">
    <property type="entry name" value="Metallo-dependent phosphatases"/>
    <property type="match status" value="1"/>
</dbReference>
<feature type="transmembrane region" description="Helical" evidence="2">
    <location>
        <begin position="132"/>
        <end position="150"/>
    </location>
</feature>
<reference evidence="4 5" key="1">
    <citation type="submission" date="2019-06" db="EMBL/GenBank/DDBJ databases">
        <title>Sequencing the genomes of 1000 actinobacteria strains.</title>
        <authorList>
            <person name="Klenk H.-P."/>
        </authorList>
    </citation>
    <scope>NUCLEOTIDE SEQUENCE [LARGE SCALE GENOMIC DNA]</scope>
    <source>
        <strain evidence="4 5">DSM 10596</strain>
    </source>
</reference>
<keyword evidence="2" id="KW-0472">Membrane</keyword>
<proteinExistence type="predicted"/>
<sequence>MASIRKPRRRWLSGLLVALALVIAAALHAALTATTVAPFGPHMATYAVTTSGTLTIDLGPLGTIQRPSPAPGPIGIGVQVHEIPESYTGLERTDVATSLTGDLQRYLTLFASPQDTLQLVATGLIRDAGRTFLLDTVWLAVAVGAVAVLVGRRRGASVRRAAALTAPWVCVGALLIGTGVAAAASRDAVRARSVPGATVFAGTALAGTRITGRLGGVLEQYGGQVIDAFKENDEFYSEANTNLERQWQLAAATPTISPAGNAAGAGDAAASGSQGLSGQSGAGDAAASGSQGSAAPSGAAGGEMASSENDVDLVTMLVISDMHCNISMSPLVGTLARESGASIILNAGDATIDGTAVEQTCPESLMRAVPKEATLVYAGGNHDSDLTADQFEAAGATVLRGQTVSVDGVRILGDLDPWKTNFGSGTSLARSESASDFQSRIIKTACDEAPDLLLIHTPYEGRPALDAGCAPYLISGHMHRRVGPEARGSGVEYVNASSAGATEGEPTLGPLRGDAEMTVLTFDRVQRRIVDYRVVTVHTDASVDIGEVTAFPLPSQFA</sequence>
<evidence type="ECO:0000256" key="2">
    <source>
        <dbReference type="SAM" id="Phobius"/>
    </source>
</evidence>
<name>A0A542SMV7_9MICO</name>
<dbReference type="AlphaFoldDB" id="A0A542SMV7"/>
<evidence type="ECO:0000256" key="3">
    <source>
        <dbReference type="SAM" id="SignalP"/>
    </source>
</evidence>
<dbReference type="InterPro" id="IPR029052">
    <property type="entry name" value="Metallo-depent_PP-like"/>
</dbReference>
<feature type="signal peptide" evidence="3">
    <location>
        <begin position="1"/>
        <end position="29"/>
    </location>
</feature>
<protein>
    <submittedName>
        <fullName evidence="4">Calcineurin-like phosphoesterase family protein</fullName>
    </submittedName>
</protein>
<gene>
    <name evidence="4" type="ORF">FB389_0607</name>
</gene>
<evidence type="ECO:0000256" key="1">
    <source>
        <dbReference type="SAM" id="MobiDB-lite"/>
    </source>
</evidence>
<feature type="chain" id="PRO_5021880092" evidence="3">
    <location>
        <begin position="30"/>
        <end position="558"/>
    </location>
</feature>
<accession>A0A542SMV7</accession>
<evidence type="ECO:0000313" key="4">
    <source>
        <dbReference type="EMBL" id="TQK75963.1"/>
    </source>
</evidence>
<feature type="transmembrane region" description="Helical" evidence="2">
    <location>
        <begin position="162"/>
        <end position="184"/>
    </location>
</feature>
<feature type="region of interest" description="Disordered" evidence="1">
    <location>
        <begin position="261"/>
        <end position="306"/>
    </location>
</feature>
<dbReference type="EMBL" id="VFNV01000001">
    <property type="protein sequence ID" value="TQK75963.1"/>
    <property type="molecule type" value="Genomic_DNA"/>
</dbReference>
<dbReference type="Proteomes" id="UP000316181">
    <property type="component" value="Unassembled WGS sequence"/>
</dbReference>
<evidence type="ECO:0000313" key="5">
    <source>
        <dbReference type="Proteomes" id="UP000316181"/>
    </source>
</evidence>
<keyword evidence="2" id="KW-0812">Transmembrane</keyword>
<organism evidence="4 5">
    <name type="scientific">Rarobacter incanus</name>
    <dbReference type="NCBI Taxonomy" id="153494"/>
    <lineage>
        <taxon>Bacteria</taxon>
        <taxon>Bacillati</taxon>
        <taxon>Actinomycetota</taxon>
        <taxon>Actinomycetes</taxon>
        <taxon>Micrococcales</taxon>
        <taxon>Rarobacteraceae</taxon>
        <taxon>Rarobacter</taxon>
    </lineage>
</organism>
<comment type="caution">
    <text evidence="4">The sequence shown here is derived from an EMBL/GenBank/DDBJ whole genome shotgun (WGS) entry which is preliminary data.</text>
</comment>
<dbReference type="Gene3D" id="3.60.21.10">
    <property type="match status" value="1"/>
</dbReference>
<keyword evidence="3" id="KW-0732">Signal</keyword>
<dbReference type="GO" id="GO:0016787">
    <property type="term" value="F:hydrolase activity"/>
    <property type="evidence" value="ECO:0007669"/>
    <property type="project" value="InterPro"/>
</dbReference>
<keyword evidence="5" id="KW-1185">Reference proteome</keyword>
<keyword evidence="2" id="KW-1133">Transmembrane helix</keyword>